<reference evidence="8 9" key="1">
    <citation type="submission" date="2018-08" db="EMBL/GenBank/DDBJ databases">
        <authorList>
            <person name="Khan S.A."/>
        </authorList>
    </citation>
    <scope>NUCLEOTIDE SEQUENCE [LARGE SCALE GENOMIC DNA]</scope>
    <source>
        <strain evidence="8 9">GTF-13</strain>
    </source>
</reference>
<name>A0A3P3VRB5_9GAMM</name>
<gene>
    <name evidence="8" type="primary">folB</name>
    <name evidence="8" type="ORF">D0544_16225</name>
</gene>
<dbReference type="NCBIfam" id="TIGR00526">
    <property type="entry name" value="folB_dom"/>
    <property type="match status" value="1"/>
</dbReference>
<evidence type="ECO:0000256" key="6">
    <source>
        <dbReference type="RuleBase" id="RU362079"/>
    </source>
</evidence>
<dbReference type="EC" id="4.1.2.25" evidence="6"/>
<dbReference type="PANTHER" id="PTHR42844:SF1">
    <property type="entry name" value="DIHYDRONEOPTERIN ALDOLASE 1-RELATED"/>
    <property type="match status" value="1"/>
</dbReference>
<evidence type="ECO:0000256" key="2">
    <source>
        <dbReference type="ARBA" id="ARBA00005013"/>
    </source>
</evidence>
<evidence type="ECO:0000313" key="9">
    <source>
        <dbReference type="Proteomes" id="UP000280792"/>
    </source>
</evidence>
<evidence type="ECO:0000259" key="7">
    <source>
        <dbReference type="SMART" id="SM00905"/>
    </source>
</evidence>
<feature type="domain" description="Dihydroneopterin aldolase/epimerase" evidence="7">
    <location>
        <begin position="4"/>
        <end position="113"/>
    </location>
</feature>
<comment type="caution">
    <text evidence="8">The sequence shown here is derived from an EMBL/GenBank/DDBJ whole genome shotgun (WGS) entry which is preliminary data.</text>
</comment>
<dbReference type="InterPro" id="IPR006157">
    <property type="entry name" value="FolB_dom"/>
</dbReference>
<keyword evidence="4 6" id="KW-0289">Folate biosynthesis</keyword>
<dbReference type="GO" id="GO:0005737">
    <property type="term" value="C:cytoplasm"/>
    <property type="evidence" value="ECO:0007669"/>
    <property type="project" value="TreeGrafter"/>
</dbReference>
<evidence type="ECO:0000256" key="1">
    <source>
        <dbReference type="ARBA" id="ARBA00001353"/>
    </source>
</evidence>
<comment type="function">
    <text evidence="6">Catalyzes the conversion of 7,8-dihydroneopterin to 6-hydroxymethyl-7,8-dihydropterin.</text>
</comment>
<dbReference type="Gene3D" id="3.30.1130.10">
    <property type="match status" value="1"/>
</dbReference>
<keyword evidence="9" id="KW-1185">Reference proteome</keyword>
<keyword evidence="5 6" id="KW-0456">Lyase</keyword>
<comment type="catalytic activity">
    <reaction evidence="1 6">
        <text>7,8-dihydroneopterin = 6-hydroxymethyl-7,8-dihydropterin + glycolaldehyde</text>
        <dbReference type="Rhea" id="RHEA:10540"/>
        <dbReference type="ChEBI" id="CHEBI:17001"/>
        <dbReference type="ChEBI" id="CHEBI:17071"/>
        <dbReference type="ChEBI" id="CHEBI:44841"/>
        <dbReference type="EC" id="4.1.2.25"/>
    </reaction>
</comment>
<dbReference type="SMART" id="SM00905">
    <property type="entry name" value="FolB"/>
    <property type="match status" value="1"/>
</dbReference>
<sequence length="119" mass="13560">MDRVRIEELAVEVVIGVYDWEREQTQPLLLDLWLETDFSAAFASDALEDALNYADIAERVRAFCEASRYQLLETLAGAVLRLLLEQYNASRAGVRIRKPRAIAPAMAVIECERGRDFLE</sequence>
<protein>
    <recommendedName>
        <fullName evidence="6">7,8-dihydroneopterin aldolase</fullName>
        <ecNumber evidence="6">4.1.2.25</ecNumber>
    </recommendedName>
</protein>
<dbReference type="SUPFAM" id="SSF55620">
    <property type="entry name" value="Tetrahydrobiopterin biosynthesis enzymes-like"/>
    <property type="match status" value="1"/>
</dbReference>
<dbReference type="UniPathway" id="UPA00077">
    <property type="reaction ID" value="UER00154"/>
</dbReference>
<dbReference type="InterPro" id="IPR043133">
    <property type="entry name" value="GTP-CH-I_C/QueF"/>
</dbReference>
<dbReference type="PANTHER" id="PTHR42844">
    <property type="entry name" value="DIHYDRONEOPTERIN ALDOLASE 1-RELATED"/>
    <property type="match status" value="1"/>
</dbReference>
<dbReference type="RefSeq" id="WP_125017987.1">
    <property type="nucleotide sequence ID" value="NZ_QWEZ01000002.1"/>
</dbReference>
<dbReference type="GO" id="GO:0004150">
    <property type="term" value="F:dihydroneopterin aldolase activity"/>
    <property type="evidence" value="ECO:0007669"/>
    <property type="project" value="UniProtKB-UniRule"/>
</dbReference>
<accession>A0A3P3VRB5</accession>
<dbReference type="Proteomes" id="UP000280792">
    <property type="component" value="Unassembled WGS sequence"/>
</dbReference>
<dbReference type="EMBL" id="QWEZ01000002">
    <property type="protein sequence ID" value="RRJ83363.1"/>
    <property type="molecule type" value="Genomic_DNA"/>
</dbReference>
<dbReference type="InterPro" id="IPR006156">
    <property type="entry name" value="Dihydroneopterin_aldolase"/>
</dbReference>
<dbReference type="GO" id="GO:0046656">
    <property type="term" value="P:folic acid biosynthetic process"/>
    <property type="evidence" value="ECO:0007669"/>
    <property type="project" value="UniProtKB-UniRule"/>
</dbReference>
<organism evidence="8 9">
    <name type="scientific">Aestuariirhabdus litorea</name>
    <dbReference type="NCBI Taxonomy" id="2528527"/>
    <lineage>
        <taxon>Bacteria</taxon>
        <taxon>Pseudomonadati</taxon>
        <taxon>Pseudomonadota</taxon>
        <taxon>Gammaproteobacteria</taxon>
        <taxon>Oceanospirillales</taxon>
        <taxon>Aestuariirhabdaceae</taxon>
        <taxon>Aestuariirhabdus</taxon>
    </lineage>
</organism>
<comment type="similarity">
    <text evidence="3 6">Belongs to the DHNA family.</text>
</comment>
<evidence type="ECO:0000256" key="5">
    <source>
        <dbReference type="ARBA" id="ARBA00023239"/>
    </source>
</evidence>
<dbReference type="NCBIfam" id="TIGR00525">
    <property type="entry name" value="folB"/>
    <property type="match status" value="1"/>
</dbReference>
<evidence type="ECO:0000256" key="3">
    <source>
        <dbReference type="ARBA" id="ARBA00005708"/>
    </source>
</evidence>
<proteinExistence type="inferred from homology"/>
<dbReference type="CDD" id="cd00534">
    <property type="entry name" value="DHNA_DHNTPE"/>
    <property type="match status" value="1"/>
</dbReference>
<dbReference type="Pfam" id="PF02152">
    <property type="entry name" value="FolB"/>
    <property type="match status" value="1"/>
</dbReference>
<evidence type="ECO:0000313" key="8">
    <source>
        <dbReference type="EMBL" id="RRJ83363.1"/>
    </source>
</evidence>
<comment type="pathway">
    <text evidence="2 6">Cofactor biosynthesis; tetrahydrofolate biosynthesis; 2-amino-4-hydroxy-6-hydroxymethyl-7,8-dihydropteridine diphosphate from 7,8-dihydroneopterin triphosphate: step 3/4.</text>
</comment>
<evidence type="ECO:0000256" key="4">
    <source>
        <dbReference type="ARBA" id="ARBA00022909"/>
    </source>
</evidence>
<dbReference type="AlphaFoldDB" id="A0A3P3VRB5"/>
<reference evidence="8 9" key="2">
    <citation type="submission" date="2018-12" db="EMBL/GenBank/DDBJ databases">
        <title>Simiduia agarivorans gen. nov., sp. nov., a marine, agarolytic bacterium isolated from shallow coastal water from Keelung, Taiwan.</title>
        <authorList>
            <person name="Shieh W.Y."/>
        </authorList>
    </citation>
    <scope>NUCLEOTIDE SEQUENCE [LARGE SCALE GENOMIC DNA]</scope>
    <source>
        <strain evidence="8 9">GTF-13</strain>
    </source>
</reference>
<dbReference type="GO" id="GO:0046654">
    <property type="term" value="P:tetrahydrofolate biosynthetic process"/>
    <property type="evidence" value="ECO:0007669"/>
    <property type="project" value="UniProtKB-UniRule"/>
</dbReference>